<reference evidence="2 3" key="1">
    <citation type="submission" date="2019-03" db="EMBL/GenBank/DDBJ databases">
        <title>First draft genome of Liparis tanakae, snailfish: a comprehensive survey of snailfish specific genes.</title>
        <authorList>
            <person name="Kim W."/>
            <person name="Song I."/>
            <person name="Jeong J.-H."/>
            <person name="Kim D."/>
            <person name="Kim S."/>
            <person name="Ryu S."/>
            <person name="Song J.Y."/>
            <person name="Lee S.K."/>
        </authorList>
    </citation>
    <scope>NUCLEOTIDE SEQUENCE [LARGE SCALE GENOMIC DNA]</scope>
    <source>
        <tissue evidence="2">Muscle</tissue>
    </source>
</reference>
<evidence type="ECO:0000256" key="1">
    <source>
        <dbReference type="SAM" id="MobiDB-lite"/>
    </source>
</evidence>
<sequence length="239" mass="26530">MRRNPGVTHLRPCRSTLTSFASFASITLETNRNFSRYFVLPSPSDRNECWHSECNEGTYRSATGSGGSTRAHGTLQEKHKTDRRRLTRWIGQVACSETTEPPGGSIVIDIRLAVEPQRDESSVMVRDGGSYHGPLHHAHLSAAGLLIEASGHLSSKVLQRSKQTGSEGSVGEVVTRRPARAERAASEPHSTEWMEADDPDSPLRVPLVQVGRRLRGSRGCRAPHLFHEVQYFPREKVSR</sequence>
<accession>A0A4Z2I504</accession>
<keyword evidence="3" id="KW-1185">Reference proteome</keyword>
<comment type="caution">
    <text evidence="2">The sequence shown here is derived from an EMBL/GenBank/DDBJ whole genome shotgun (WGS) entry which is preliminary data.</text>
</comment>
<feature type="region of interest" description="Disordered" evidence="1">
    <location>
        <begin position="159"/>
        <end position="201"/>
    </location>
</feature>
<feature type="compositionally biased region" description="Basic and acidic residues" evidence="1">
    <location>
        <begin position="179"/>
        <end position="192"/>
    </location>
</feature>
<name>A0A4Z2I504_9TELE</name>
<dbReference type="EMBL" id="SRLO01000128">
    <property type="protein sequence ID" value="TNN73139.1"/>
    <property type="molecule type" value="Genomic_DNA"/>
</dbReference>
<protein>
    <submittedName>
        <fullName evidence="2">Uncharacterized protein</fullName>
    </submittedName>
</protein>
<feature type="region of interest" description="Disordered" evidence="1">
    <location>
        <begin position="61"/>
        <end position="82"/>
    </location>
</feature>
<proteinExistence type="predicted"/>
<dbReference type="Proteomes" id="UP000314294">
    <property type="component" value="Unassembled WGS sequence"/>
</dbReference>
<organism evidence="2 3">
    <name type="scientific">Liparis tanakae</name>
    <name type="common">Tanaka's snailfish</name>
    <dbReference type="NCBI Taxonomy" id="230148"/>
    <lineage>
        <taxon>Eukaryota</taxon>
        <taxon>Metazoa</taxon>
        <taxon>Chordata</taxon>
        <taxon>Craniata</taxon>
        <taxon>Vertebrata</taxon>
        <taxon>Euteleostomi</taxon>
        <taxon>Actinopterygii</taxon>
        <taxon>Neopterygii</taxon>
        <taxon>Teleostei</taxon>
        <taxon>Neoteleostei</taxon>
        <taxon>Acanthomorphata</taxon>
        <taxon>Eupercaria</taxon>
        <taxon>Perciformes</taxon>
        <taxon>Cottioidei</taxon>
        <taxon>Cottales</taxon>
        <taxon>Liparidae</taxon>
        <taxon>Liparis</taxon>
    </lineage>
</organism>
<evidence type="ECO:0000313" key="3">
    <source>
        <dbReference type="Proteomes" id="UP000314294"/>
    </source>
</evidence>
<gene>
    <name evidence="2" type="ORF">EYF80_016625</name>
</gene>
<dbReference type="AlphaFoldDB" id="A0A4Z2I504"/>
<evidence type="ECO:0000313" key="2">
    <source>
        <dbReference type="EMBL" id="TNN73139.1"/>
    </source>
</evidence>